<dbReference type="Gene3D" id="1.25.40.370">
    <property type="match status" value="1"/>
</dbReference>
<dbReference type="EMBL" id="OU893349">
    <property type="protein sequence ID" value="CAG9787691.1"/>
    <property type="molecule type" value="Genomic_DNA"/>
</dbReference>
<protein>
    <recommendedName>
        <fullName evidence="10">Apoptotic protease-activating factor 1</fullName>
    </recommendedName>
</protein>
<dbReference type="Gene3D" id="1.10.8.430">
    <property type="entry name" value="Helical domain of apoptotic protease-activating factors"/>
    <property type="match status" value="1"/>
</dbReference>
<dbReference type="OrthoDB" id="1357022at2759"/>
<organism evidence="8 9">
    <name type="scientific">Diatraea saccharalis</name>
    <name type="common">sugarcane borer</name>
    <dbReference type="NCBI Taxonomy" id="40085"/>
    <lineage>
        <taxon>Eukaryota</taxon>
        <taxon>Metazoa</taxon>
        <taxon>Ecdysozoa</taxon>
        <taxon>Arthropoda</taxon>
        <taxon>Hexapoda</taxon>
        <taxon>Insecta</taxon>
        <taxon>Pterygota</taxon>
        <taxon>Neoptera</taxon>
        <taxon>Endopterygota</taxon>
        <taxon>Lepidoptera</taxon>
        <taxon>Glossata</taxon>
        <taxon>Ditrysia</taxon>
        <taxon>Pyraloidea</taxon>
        <taxon>Crambidae</taxon>
        <taxon>Crambinae</taxon>
        <taxon>Diatraea</taxon>
    </lineage>
</organism>
<evidence type="ECO:0000313" key="8">
    <source>
        <dbReference type="EMBL" id="CAG9787691.1"/>
    </source>
</evidence>
<name>A0A9N9WCS7_9NEOP</name>
<dbReference type="InterPro" id="IPR041452">
    <property type="entry name" value="APAF1_C"/>
</dbReference>
<dbReference type="GO" id="GO:0006915">
    <property type="term" value="P:apoptotic process"/>
    <property type="evidence" value="ECO:0007669"/>
    <property type="project" value="UniProtKB-KW"/>
</dbReference>
<keyword evidence="2" id="KW-0053">Apoptosis</keyword>
<dbReference type="InterPro" id="IPR002182">
    <property type="entry name" value="NB-ARC"/>
</dbReference>
<keyword evidence="1" id="KW-0853">WD repeat</keyword>
<evidence type="ECO:0000256" key="3">
    <source>
        <dbReference type="ARBA" id="ARBA00022737"/>
    </source>
</evidence>
<dbReference type="SUPFAM" id="SSF50998">
    <property type="entry name" value="Quinoprotein alcohol dehydrogenase-like"/>
    <property type="match status" value="2"/>
</dbReference>
<dbReference type="InterPro" id="IPR011047">
    <property type="entry name" value="Quinoprotein_ADH-like_sf"/>
</dbReference>
<keyword evidence="3" id="KW-0677">Repeat</keyword>
<dbReference type="GO" id="GO:0005829">
    <property type="term" value="C:cytosol"/>
    <property type="evidence" value="ECO:0007669"/>
    <property type="project" value="UniProtKB-ARBA"/>
</dbReference>
<dbReference type="SUPFAM" id="SSF52540">
    <property type="entry name" value="P-loop containing nucleoside triphosphate hydrolases"/>
    <property type="match status" value="1"/>
</dbReference>
<dbReference type="InterPro" id="IPR042197">
    <property type="entry name" value="Apaf_helical"/>
</dbReference>
<reference evidence="8" key="1">
    <citation type="submission" date="2021-12" db="EMBL/GenBank/DDBJ databases">
        <authorList>
            <person name="King R."/>
        </authorList>
    </citation>
    <scope>NUCLEOTIDE SEQUENCE</scope>
</reference>
<dbReference type="PANTHER" id="PTHR22845">
    <property type="entry name" value="APOPTOTIC PROTEASE-ACTIVATING FACTOR 1"/>
    <property type="match status" value="1"/>
</dbReference>
<gene>
    <name evidence="8" type="ORF">DIATSA_LOCUS5553</name>
</gene>
<proteinExistence type="predicted"/>
<evidence type="ECO:0000256" key="2">
    <source>
        <dbReference type="ARBA" id="ARBA00022703"/>
    </source>
</evidence>
<evidence type="ECO:0000313" key="9">
    <source>
        <dbReference type="Proteomes" id="UP001153714"/>
    </source>
</evidence>
<dbReference type="Pfam" id="PF21296">
    <property type="entry name" value="WHD_APAF1"/>
    <property type="match status" value="1"/>
</dbReference>
<dbReference type="PANTHER" id="PTHR22845:SF5">
    <property type="entry name" value="APOPTOTIC PROTEASE-ACTIVATING FACTOR 1"/>
    <property type="match status" value="1"/>
</dbReference>
<feature type="domain" description="Apoptotic protease-activating factor 1 winged-helix" evidence="7">
    <location>
        <begin position="300"/>
        <end position="367"/>
    </location>
</feature>
<keyword evidence="9" id="KW-1185">Reference proteome</keyword>
<dbReference type="InterPro" id="IPR027417">
    <property type="entry name" value="P-loop_NTPase"/>
</dbReference>
<dbReference type="Pfam" id="PF17908">
    <property type="entry name" value="APAF1_C"/>
    <property type="match status" value="1"/>
</dbReference>
<evidence type="ECO:0000256" key="1">
    <source>
        <dbReference type="ARBA" id="ARBA00022574"/>
    </source>
</evidence>
<dbReference type="Pfam" id="PF00931">
    <property type="entry name" value="NB-ARC"/>
    <property type="match status" value="1"/>
</dbReference>
<accession>A0A9N9WCS7</accession>
<dbReference type="Gene3D" id="2.130.10.10">
    <property type="entry name" value="YVTN repeat-like/Quinoprotein amine dehydrogenase"/>
    <property type="match status" value="2"/>
</dbReference>
<dbReference type="InterPro" id="IPR015943">
    <property type="entry name" value="WD40/YVTN_repeat-like_dom_sf"/>
</dbReference>
<sequence>MNESFEDSLSRGNVPRLPDHYVKRTDLESKVTQKLMQLTRHKILVLHGMSGSGKTSLVISVLRHNSDLINNNFNGSVFWFNLSNCKTEDDIVTQQNLLYRKASSIYTRNSHMNSTMSMSSFGSNLDAHSLSSYEWKWQDLRDRLISQFSEPVLRDALLVLDEVNEKLCVEAFDIGCKILITTRDSEVVANLQPHIIEIENSLDEKETLKLLASYLDVEVRQLPEQAKKFHHACKGSPFNLSLIGAQLAESKEKLLHDNKHWNSFLKKLEKKDFLKYWKSNYNPMKTIEVCVISLTADILSLFKMLAILPADNVKVSARVLSKLWNKEVSDVESIMKKLRSKSLIIETYDHEQRNYIYEVHDLIMNYLRSQVPEEEQRRLHSNFLKSYHYDNNNPPLEIIDDGYIAFYVGYHILSTINLNDRWKLFNKLYLDLKFIGNKVRLTGPADVILDLQKYENYIVKDDLDFDLLNRIKAYLSTHGIDLYRYPYTDIVQSILQHESQGLLYTKASEIAQKNCSKNELYFEFTHEQDVEEVRHSTVDVKEMITSVCFLGDYVLAGTVTGVIKFFHIPTNKLKKEVSGTGTSIKWIGACPNHPPQVAALTNDGSIILWYIDGLEHDETDDIIEEESEELCNNNYPSNYTIAPKMGAFINCRWSNNEETLITHTTKMIIIYNYDGKVLKVFDNFDKEQDILYAIPCNNDRYIIAAVVNNGNNSLIIIDKISKEKIMCLDETDTVLNILTVPGSNRIVTLKSNEITVHEYRINYHSNCHTCRCNNILSAKDIKDNLLFLAIAVNKTGTLLFVATDDSRIICVDLKTNLRAFDLENRRGNVICMDVSEVALWNDFEPGSDVLLTGTGTVENCMKVWNLDASYVLQTTQKNSKVRLTKKFDVSFLNHQSPQSPSTSASSSIQSVTNSPRRHQSFVNHTEAPKRPIVSSLSLDRHALKPLNLKGICNNNDGTYQPLLAVVDDKNNIQVMRGRKILTEITTHPDEKVTTVQISPCNHYVIYGLYSGSVKRYALRSKETKVIIDMYDPVQYLNFVNPHLLIAGSKNCCLMAYRLMGDGTWKTDMMQRGRTNLGSTEIINDLQGVKKKSSTTIQSEQMSSSGSENSLNSKHRVFYNGDSIGKSRQYSGLVECFWLKDTGLLTVESNAVVKLWDADVKLVSVLNARQPDVYVTCAAYQKNILVICDGCKTSFQTYELKQGEHLELTLIQDYRLNNRIISCDLTADGLVLAMGLESGEVVIWNVPRKSQIRLLSHHKNAVQWCAFSPVPDKLFRSTLSSPSPFNQATNVESTDDDSPPLVLITMASEIVWWNVSYILKIRANKSYWRTGRNVMTPLASPIDGKSDLTESMEGLRLGSSGNNFFFGNGVSNTQECWKAIWKSKKYKEGSKKKEILSCIKLSGIYAKKFSHDDKFSCFVTVDNSGHVYIMNVMKS</sequence>
<dbReference type="Proteomes" id="UP001153714">
    <property type="component" value="Chromosome 18"/>
</dbReference>
<feature type="region of interest" description="Disordered" evidence="4">
    <location>
        <begin position="893"/>
        <end position="926"/>
    </location>
</feature>
<dbReference type="InterPro" id="IPR036388">
    <property type="entry name" value="WH-like_DNA-bd_sf"/>
</dbReference>
<evidence type="ECO:0000259" key="6">
    <source>
        <dbReference type="Pfam" id="PF17908"/>
    </source>
</evidence>
<evidence type="ECO:0008006" key="10">
    <source>
        <dbReference type="Google" id="ProtNLM"/>
    </source>
</evidence>
<evidence type="ECO:0000256" key="4">
    <source>
        <dbReference type="SAM" id="MobiDB-lite"/>
    </source>
</evidence>
<dbReference type="SMART" id="SM00320">
    <property type="entry name" value="WD40"/>
    <property type="match status" value="6"/>
</dbReference>
<dbReference type="Gene3D" id="3.40.50.300">
    <property type="entry name" value="P-loop containing nucleotide triphosphate hydrolases"/>
    <property type="match status" value="1"/>
</dbReference>
<reference evidence="8" key="2">
    <citation type="submission" date="2022-10" db="EMBL/GenBank/DDBJ databases">
        <authorList>
            <consortium name="ENA_rothamsted_submissions"/>
            <consortium name="culmorum"/>
            <person name="King R."/>
        </authorList>
    </citation>
    <scope>NUCLEOTIDE SEQUENCE</scope>
</reference>
<dbReference type="InterPro" id="IPR001680">
    <property type="entry name" value="WD40_rpt"/>
</dbReference>
<dbReference type="Gene3D" id="1.10.10.10">
    <property type="entry name" value="Winged helix-like DNA-binding domain superfamily/Winged helix DNA-binding domain"/>
    <property type="match status" value="1"/>
</dbReference>
<evidence type="ECO:0000259" key="7">
    <source>
        <dbReference type="Pfam" id="PF21296"/>
    </source>
</evidence>
<dbReference type="GO" id="GO:0043531">
    <property type="term" value="F:ADP binding"/>
    <property type="evidence" value="ECO:0007669"/>
    <property type="project" value="InterPro"/>
</dbReference>
<dbReference type="InterPro" id="IPR048975">
    <property type="entry name" value="WHD_APAF1"/>
</dbReference>
<evidence type="ECO:0000259" key="5">
    <source>
        <dbReference type="Pfam" id="PF00931"/>
    </source>
</evidence>
<feature type="compositionally biased region" description="Low complexity" evidence="4">
    <location>
        <begin position="895"/>
        <end position="914"/>
    </location>
</feature>
<feature type="domain" description="NB-ARC" evidence="5">
    <location>
        <begin position="28"/>
        <end position="213"/>
    </location>
</feature>
<feature type="domain" description="APAF-1 helical" evidence="6">
    <location>
        <begin position="378"/>
        <end position="513"/>
    </location>
</feature>